<dbReference type="GO" id="GO:0003723">
    <property type="term" value="F:RNA binding"/>
    <property type="evidence" value="ECO:0007669"/>
    <property type="project" value="UniProtKB-KW"/>
</dbReference>
<protein>
    <recommendedName>
        <fullName evidence="8">SURP motif domain-containing protein</fullName>
    </recommendedName>
</protein>
<feature type="compositionally biased region" description="Basic and acidic residues" evidence="7">
    <location>
        <begin position="391"/>
        <end position="413"/>
    </location>
</feature>
<dbReference type="Pfam" id="PF01805">
    <property type="entry name" value="Surp"/>
    <property type="match status" value="2"/>
</dbReference>
<dbReference type="Gene3D" id="1.10.10.790">
    <property type="entry name" value="Surp module"/>
    <property type="match status" value="2"/>
</dbReference>
<feature type="compositionally biased region" description="Polar residues" evidence="7">
    <location>
        <begin position="724"/>
        <end position="734"/>
    </location>
</feature>
<feature type="region of interest" description="Disordered" evidence="7">
    <location>
        <begin position="391"/>
        <end position="429"/>
    </location>
</feature>
<dbReference type="PANTHER" id="PTHR13161">
    <property type="entry name" value="SPLICING FACTOR SUPPRESSOR OF WHITE APRICOT"/>
    <property type="match status" value="1"/>
</dbReference>
<accession>A0A815J3C8</accession>
<dbReference type="EMBL" id="CAJNOG010000885">
    <property type="protein sequence ID" value="CAF1377025.1"/>
    <property type="molecule type" value="Genomic_DNA"/>
</dbReference>
<feature type="region of interest" description="Disordered" evidence="7">
    <location>
        <begin position="724"/>
        <end position="900"/>
    </location>
</feature>
<feature type="compositionally biased region" description="Basic residues" evidence="7">
    <location>
        <begin position="735"/>
        <end position="792"/>
    </location>
</feature>
<name>A0A815J3C8_9BILA</name>
<dbReference type="AlphaFoldDB" id="A0A815J3C8"/>
<feature type="compositionally biased region" description="Basic and acidic residues" evidence="7">
    <location>
        <begin position="845"/>
        <end position="871"/>
    </location>
</feature>
<feature type="region of interest" description="Disordered" evidence="7">
    <location>
        <begin position="1"/>
        <end position="24"/>
    </location>
</feature>
<feature type="compositionally biased region" description="Basic residues" evidence="7">
    <location>
        <begin position="798"/>
        <end position="811"/>
    </location>
</feature>
<keyword evidence="5" id="KW-0804">Transcription</keyword>
<feature type="compositionally biased region" description="Low complexity" evidence="7">
    <location>
        <begin position="414"/>
        <end position="423"/>
    </location>
</feature>
<sequence length="900" mass="104748">MSNINLFPELDTDQGQEQEYNNGHNDYKEEELIVFGYSCKLFRDDFSAKAIDRGQSLIPWNGDENVMIDRYDCRGHLSDLTLWDSDLIRKKNLDNNNDQYLNEEEKRIEEECEQERYLELYRDIEKETLQQEEELKRFNAEKNAYNQVGFSYQELPKPNESSNKIAEETSPVLDDDDEYEPFYPSEKLQIPYGMDIPESIKLNAVIEKTAGFVSTSGLQMEIVLKTKQANNPQFDFLKYDHYLNPYYRHLIIMIKSGKYRPNVDSNSNTNSQKKKSNKNGIDQNSSHDEDETGDSYLHPLLRGSSNSDNTNSIKKPDEPLRIDQNSSHDEDETGDSYLHPLLRGSTNSDNTNSIKKPDEPLRKPAIPMNIHNTAYGQLIKKYEHLRREKAIKENDEEKMSPKLEDIKNDESSPRSETSSSTSVIPPPPDVKPIIDKLAEYVARNGSTFEQSIRTKNDPRFGFLERDHIHHNYYQLKVQLCAQELLRKKIEENQRLIDNNEQHIHGKGIKLVLKPNTEESLTPTSCREFYSDEDSNSMQQNEQDDNGEFIGPRPPSPEFLEKMRKQEERHDRVSGFVRDKIVRDKQEERKRKVEMLLQQLKNKTNELPSSTTATPPPDDNGEFIGPRPPSPEFLEKMRKQEERHDRVSGFVRDKIVRDKQEERKRKVEMLLQQLKNKTNELPSSTTATPPPPPTITTESNEMKNNSNINPILVEKLLNVKTECSSSSLITSPRQYNRSKHSRSTSKSRHHSKYYRRSRSKSNHRRTRRSSHKRSRTRSKSRNHHRSKKSKTSKSSKSNRDHRRHRHRRHRYSSKSLSRSNSSSTSRSSSNSSYDKKKKRKLMNNNDEQRQNQEKKNPQSSKWDQREPIKIKNEPPSTDTPVSASSLSMNTEITLSNSTSSS</sequence>
<dbReference type="SUPFAM" id="SSF109905">
    <property type="entry name" value="Surp module (SWAP domain)"/>
    <property type="match status" value="2"/>
</dbReference>
<dbReference type="InterPro" id="IPR019147">
    <property type="entry name" value="SWAP_N_domain"/>
</dbReference>
<dbReference type="InterPro" id="IPR040397">
    <property type="entry name" value="SWAP"/>
</dbReference>
<evidence type="ECO:0000256" key="5">
    <source>
        <dbReference type="ARBA" id="ARBA00023163"/>
    </source>
</evidence>
<feature type="compositionally biased region" description="Basic and acidic residues" evidence="7">
    <location>
        <begin position="632"/>
        <end position="667"/>
    </location>
</feature>
<evidence type="ECO:0000313" key="9">
    <source>
        <dbReference type="EMBL" id="CAF1377025.1"/>
    </source>
</evidence>
<keyword evidence="4" id="KW-0805">Transcription regulation</keyword>
<evidence type="ECO:0000259" key="8">
    <source>
        <dbReference type="PROSITE" id="PS50128"/>
    </source>
</evidence>
<keyword evidence="1" id="KW-0507">mRNA processing</keyword>
<evidence type="ECO:0000256" key="6">
    <source>
        <dbReference type="ARBA" id="ARBA00023187"/>
    </source>
</evidence>
<evidence type="ECO:0000256" key="4">
    <source>
        <dbReference type="ARBA" id="ARBA00023015"/>
    </source>
</evidence>
<feature type="compositionally biased region" description="Low complexity" evidence="7">
    <location>
        <begin position="812"/>
        <end position="831"/>
    </location>
</feature>
<feature type="domain" description="SURP motif" evidence="8">
    <location>
        <begin position="433"/>
        <end position="473"/>
    </location>
</feature>
<feature type="region of interest" description="Disordered" evidence="7">
    <location>
        <begin position="259"/>
        <end position="369"/>
    </location>
</feature>
<keyword evidence="3" id="KW-0694">RNA-binding</keyword>
<proteinExistence type="predicted"/>
<comment type="caution">
    <text evidence="9">The sequence shown here is derived from an EMBL/GenBank/DDBJ whole genome shotgun (WGS) entry which is preliminary data.</text>
</comment>
<keyword evidence="6" id="KW-0508">mRNA splicing</keyword>
<feature type="domain" description="SURP motif" evidence="8">
    <location>
        <begin position="205"/>
        <end position="247"/>
    </location>
</feature>
<feature type="compositionally biased region" description="Polar residues" evidence="7">
    <location>
        <begin position="873"/>
        <end position="900"/>
    </location>
</feature>
<feature type="region of interest" description="Disordered" evidence="7">
    <location>
        <begin position="599"/>
        <end position="703"/>
    </location>
</feature>
<evidence type="ECO:0000256" key="2">
    <source>
        <dbReference type="ARBA" id="ARBA00022737"/>
    </source>
</evidence>
<dbReference type="PANTHER" id="PTHR13161:SF15">
    <property type="entry name" value="SPLICING FACTOR, SUPPRESSOR OF WHITE-APRICOT HOMOLOG"/>
    <property type="match status" value="1"/>
</dbReference>
<feature type="compositionally biased region" description="Polar residues" evidence="7">
    <location>
        <begin position="344"/>
        <end position="354"/>
    </location>
</feature>
<evidence type="ECO:0000256" key="3">
    <source>
        <dbReference type="ARBA" id="ARBA00022884"/>
    </source>
</evidence>
<organism evidence="9 10">
    <name type="scientific">Adineta steineri</name>
    <dbReference type="NCBI Taxonomy" id="433720"/>
    <lineage>
        <taxon>Eukaryota</taxon>
        <taxon>Metazoa</taxon>
        <taxon>Spiralia</taxon>
        <taxon>Gnathifera</taxon>
        <taxon>Rotifera</taxon>
        <taxon>Eurotatoria</taxon>
        <taxon>Bdelloidea</taxon>
        <taxon>Adinetida</taxon>
        <taxon>Adinetidae</taxon>
        <taxon>Adineta</taxon>
    </lineage>
</organism>
<feature type="region of interest" description="Disordered" evidence="7">
    <location>
        <begin position="520"/>
        <end position="557"/>
    </location>
</feature>
<dbReference type="Pfam" id="PF09750">
    <property type="entry name" value="DRY_EERY"/>
    <property type="match status" value="1"/>
</dbReference>
<dbReference type="Proteomes" id="UP000663845">
    <property type="component" value="Unassembled WGS sequence"/>
</dbReference>
<dbReference type="PROSITE" id="PS50128">
    <property type="entry name" value="SURP"/>
    <property type="match status" value="2"/>
</dbReference>
<dbReference type="InterPro" id="IPR000061">
    <property type="entry name" value="Surp"/>
</dbReference>
<gene>
    <name evidence="9" type="ORF">JYZ213_LOCUS36446</name>
</gene>
<dbReference type="InterPro" id="IPR035967">
    <property type="entry name" value="SWAP/Surp_sf"/>
</dbReference>
<dbReference type="GO" id="GO:0000395">
    <property type="term" value="P:mRNA 5'-splice site recognition"/>
    <property type="evidence" value="ECO:0007669"/>
    <property type="project" value="TreeGrafter"/>
</dbReference>
<evidence type="ECO:0000256" key="1">
    <source>
        <dbReference type="ARBA" id="ARBA00022664"/>
    </source>
</evidence>
<reference evidence="9" key="1">
    <citation type="submission" date="2021-02" db="EMBL/GenBank/DDBJ databases">
        <authorList>
            <person name="Nowell W R."/>
        </authorList>
    </citation>
    <scope>NUCLEOTIDE SEQUENCE</scope>
</reference>
<keyword evidence="2" id="KW-0677">Repeat</keyword>
<feature type="compositionally biased region" description="Polar residues" evidence="7">
    <location>
        <begin position="303"/>
        <end position="313"/>
    </location>
</feature>
<dbReference type="SMART" id="SM01141">
    <property type="entry name" value="DRY_EERY"/>
    <property type="match status" value="1"/>
</dbReference>
<dbReference type="FunFam" id="1.10.10.790:FF:000002">
    <property type="entry name" value="Splicing factor 3A subunit 1"/>
    <property type="match status" value="1"/>
</dbReference>
<evidence type="ECO:0000313" key="10">
    <source>
        <dbReference type="Proteomes" id="UP000663845"/>
    </source>
</evidence>
<evidence type="ECO:0000256" key="7">
    <source>
        <dbReference type="SAM" id="MobiDB-lite"/>
    </source>
</evidence>
<dbReference type="SMART" id="SM00648">
    <property type="entry name" value="SWAP"/>
    <property type="match status" value="2"/>
</dbReference>